<keyword evidence="3" id="KW-0378">Hydrolase</keyword>
<dbReference type="SUPFAM" id="SSF51556">
    <property type="entry name" value="Metallo-dependent hydrolases"/>
    <property type="match status" value="1"/>
</dbReference>
<evidence type="ECO:0000313" key="5">
    <source>
        <dbReference type="EMBL" id="KAF4609834.1"/>
    </source>
</evidence>
<sequence length="168" mass="19529">MTRPIPYTLLQTWKQECRTLIQSPSPSSLFLHNLPKLELHIHIEGTLSPTLRHRLAARNHLLPLTSNSPLHPQKEIHTLLQLHSLYDNLLSPISTKGPGPSAFFEAYYGSMEVLVHEEDFYDLAIEYFRHAAKMNIRYCEPMFDAQAHTRRGVEMETFMKVFAREDRC</sequence>
<dbReference type="Proteomes" id="UP000566819">
    <property type="component" value="Unassembled WGS sequence"/>
</dbReference>
<gene>
    <name evidence="5" type="ORF">G7Y89_g15790</name>
</gene>
<evidence type="ECO:0000256" key="2">
    <source>
        <dbReference type="ARBA" id="ARBA00022723"/>
    </source>
</evidence>
<dbReference type="GO" id="GO:0000034">
    <property type="term" value="F:adenine deaminase activity"/>
    <property type="evidence" value="ECO:0007669"/>
    <property type="project" value="TreeGrafter"/>
</dbReference>
<dbReference type="GO" id="GO:0046872">
    <property type="term" value="F:metal ion binding"/>
    <property type="evidence" value="ECO:0007669"/>
    <property type="project" value="UniProtKB-KW"/>
</dbReference>
<keyword evidence="6" id="KW-1185">Reference proteome</keyword>
<proteinExistence type="predicted"/>
<dbReference type="InterPro" id="IPR006330">
    <property type="entry name" value="Ado/ade_deaminase"/>
</dbReference>
<accession>A0A8H4QF69</accession>
<comment type="cofactor">
    <cofactor evidence="1">
        <name>Zn(2+)</name>
        <dbReference type="ChEBI" id="CHEBI:29105"/>
    </cofactor>
</comment>
<evidence type="ECO:0000313" key="6">
    <source>
        <dbReference type="Proteomes" id="UP000566819"/>
    </source>
</evidence>
<keyword evidence="2" id="KW-0479">Metal-binding</keyword>
<dbReference type="Gene3D" id="3.20.20.140">
    <property type="entry name" value="Metal-dependent hydrolases"/>
    <property type="match status" value="1"/>
</dbReference>
<dbReference type="InterPro" id="IPR032466">
    <property type="entry name" value="Metal_Hydrolase"/>
</dbReference>
<dbReference type="PANTHER" id="PTHR43114:SF7">
    <property type="entry name" value="ADENOSINE DEAMINASE DOMAIN-CONTAINING PROTEIN"/>
    <property type="match status" value="1"/>
</dbReference>
<dbReference type="GO" id="GO:0006146">
    <property type="term" value="P:adenine catabolic process"/>
    <property type="evidence" value="ECO:0007669"/>
    <property type="project" value="TreeGrafter"/>
</dbReference>
<protein>
    <recommendedName>
        <fullName evidence="4">Adenosine deaminase domain-containing protein</fullName>
    </recommendedName>
</protein>
<feature type="domain" description="Adenosine deaminase" evidence="4">
    <location>
        <begin position="35"/>
        <end position="163"/>
    </location>
</feature>
<evidence type="ECO:0000259" key="4">
    <source>
        <dbReference type="Pfam" id="PF00962"/>
    </source>
</evidence>
<evidence type="ECO:0000256" key="3">
    <source>
        <dbReference type="ARBA" id="ARBA00022801"/>
    </source>
</evidence>
<dbReference type="GO" id="GO:0005829">
    <property type="term" value="C:cytosol"/>
    <property type="evidence" value="ECO:0007669"/>
    <property type="project" value="TreeGrafter"/>
</dbReference>
<dbReference type="GO" id="GO:0043103">
    <property type="term" value="P:hypoxanthine salvage"/>
    <property type="evidence" value="ECO:0007669"/>
    <property type="project" value="TreeGrafter"/>
</dbReference>
<dbReference type="EMBL" id="JAAMPI010002696">
    <property type="protein sequence ID" value="KAF4609834.1"/>
    <property type="molecule type" value="Genomic_DNA"/>
</dbReference>
<dbReference type="AlphaFoldDB" id="A0A8H4QF69"/>
<comment type="caution">
    <text evidence="5">The sequence shown here is derived from an EMBL/GenBank/DDBJ whole genome shotgun (WGS) entry which is preliminary data.</text>
</comment>
<evidence type="ECO:0000256" key="1">
    <source>
        <dbReference type="ARBA" id="ARBA00001947"/>
    </source>
</evidence>
<name>A0A8H4QF69_9HELO</name>
<reference evidence="5 6" key="1">
    <citation type="submission" date="2020-03" db="EMBL/GenBank/DDBJ databases">
        <title>Draft Genome Sequence of Cudoniella acicularis.</title>
        <authorList>
            <person name="Buettner E."/>
            <person name="Kellner H."/>
        </authorList>
    </citation>
    <scope>NUCLEOTIDE SEQUENCE [LARGE SCALE GENOMIC DNA]</scope>
    <source>
        <strain evidence="5 6">DSM 108380</strain>
    </source>
</reference>
<organism evidence="5 6">
    <name type="scientific">Cudoniella acicularis</name>
    <dbReference type="NCBI Taxonomy" id="354080"/>
    <lineage>
        <taxon>Eukaryota</taxon>
        <taxon>Fungi</taxon>
        <taxon>Dikarya</taxon>
        <taxon>Ascomycota</taxon>
        <taxon>Pezizomycotina</taxon>
        <taxon>Leotiomycetes</taxon>
        <taxon>Helotiales</taxon>
        <taxon>Tricladiaceae</taxon>
        <taxon>Cudoniella</taxon>
    </lineage>
</organism>
<dbReference type="InterPro" id="IPR001365">
    <property type="entry name" value="A_deaminase_dom"/>
</dbReference>
<dbReference type="PANTHER" id="PTHR43114">
    <property type="entry name" value="ADENINE DEAMINASE"/>
    <property type="match status" value="1"/>
</dbReference>
<dbReference type="Pfam" id="PF00962">
    <property type="entry name" value="A_deaminase"/>
    <property type="match status" value="1"/>
</dbReference>
<dbReference type="OrthoDB" id="272271at2759"/>